<reference evidence="2" key="1">
    <citation type="submission" date="2016-03" db="EMBL/GenBank/DDBJ databases">
        <authorList>
            <person name="Guldener U."/>
        </authorList>
    </citation>
    <scope>NUCLEOTIDE SEQUENCE [LARGE SCALE GENOMIC DNA]</scope>
    <source>
        <strain evidence="2">04CH-RAC-A.6.1</strain>
    </source>
</reference>
<name>A0A1E1KS87_9HELO</name>
<sequence>MVLDAYSKKLFLPNSFILLPNSKGTPRDYDVELIIGSSIVPGLTDSPTIVFRFYSQLPAVTSALAEVQGGYIRFICVIEAKYATILLE</sequence>
<evidence type="ECO:0000313" key="1">
    <source>
        <dbReference type="EMBL" id="CZT00882.1"/>
    </source>
</evidence>
<dbReference type="Proteomes" id="UP000178912">
    <property type="component" value="Unassembled WGS sequence"/>
</dbReference>
<keyword evidence="2" id="KW-1185">Reference proteome</keyword>
<evidence type="ECO:0000313" key="2">
    <source>
        <dbReference type="Proteomes" id="UP000178912"/>
    </source>
</evidence>
<dbReference type="EMBL" id="FJUX01000048">
    <property type="protein sequence ID" value="CZT00882.1"/>
    <property type="molecule type" value="Genomic_DNA"/>
</dbReference>
<dbReference type="AlphaFoldDB" id="A0A1E1KS87"/>
<protein>
    <submittedName>
        <fullName evidence="1">Uncharacterized protein</fullName>
    </submittedName>
</protein>
<accession>A0A1E1KS87</accession>
<gene>
    <name evidence="1" type="ORF">RAG0_08762</name>
</gene>
<proteinExistence type="predicted"/>
<organism evidence="1 2">
    <name type="scientific">Rhynchosporium agropyri</name>
    <dbReference type="NCBI Taxonomy" id="914238"/>
    <lineage>
        <taxon>Eukaryota</taxon>
        <taxon>Fungi</taxon>
        <taxon>Dikarya</taxon>
        <taxon>Ascomycota</taxon>
        <taxon>Pezizomycotina</taxon>
        <taxon>Leotiomycetes</taxon>
        <taxon>Helotiales</taxon>
        <taxon>Ploettnerulaceae</taxon>
        <taxon>Rhynchosporium</taxon>
    </lineage>
</organism>